<feature type="compositionally biased region" description="Polar residues" evidence="1">
    <location>
        <begin position="88"/>
        <end position="104"/>
    </location>
</feature>
<evidence type="ECO:0000256" key="1">
    <source>
        <dbReference type="SAM" id="MobiDB-lite"/>
    </source>
</evidence>
<feature type="non-terminal residue" evidence="2">
    <location>
        <position position="135"/>
    </location>
</feature>
<keyword evidence="3" id="KW-1185">Reference proteome</keyword>
<dbReference type="EMBL" id="CAJHUC010000523">
    <property type="protein sequence ID" value="CAD7696658.1"/>
    <property type="molecule type" value="Genomic_DNA"/>
</dbReference>
<comment type="caution">
    <text evidence="2">The sequence shown here is derived from an EMBL/GenBank/DDBJ whole genome shotgun (WGS) entry which is preliminary data.</text>
</comment>
<reference evidence="2" key="1">
    <citation type="submission" date="2020-12" db="EMBL/GenBank/DDBJ databases">
        <authorList>
            <person name="Iha C."/>
        </authorList>
    </citation>
    <scope>NUCLEOTIDE SEQUENCE</scope>
</reference>
<dbReference type="Proteomes" id="UP000708148">
    <property type="component" value="Unassembled WGS sequence"/>
</dbReference>
<evidence type="ECO:0000313" key="3">
    <source>
        <dbReference type="Proteomes" id="UP000708148"/>
    </source>
</evidence>
<protein>
    <submittedName>
        <fullName evidence="2">Uncharacterized protein</fullName>
    </submittedName>
</protein>
<dbReference type="AlphaFoldDB" id="A0A8S1IS66"/>
<proteinExistence type="predicted"/>
<name>A0A8S1IS66_9CHLO</name>
<feature type="region of interest" description="Disordered" evidence="1">
    <location>
        <begin position="13"/>
        <end position="35"/>
    </location>
</feature>
<accession>A0A8S1IS66</accession>
<feature type="compositionally biased region" description="Polar residues" evidence="1">
    <location>
        <begin position="19"/>
        <end position="29"/>
    </location>
</feature>
<evidence type="ECO:0000313" key="2">
    <source>
        <dbReference type="EMBL" id="CAD7696658.1"/>
    </source>
</evidence>
<organism evidence="2 3">
    <name type="scientific">Ostreobium quekettii</name>
    <dbReference type="NCBI Taxonomy" id="121088"/>
    <lineage>
        <taxon>Eukaryota</taxon>
        <taxon>Viridiplantae</taxon>
        <taxon>Chlorophyta</taxon>
        <taxon>core chlorophytes</taxon>
        <taxon>Ulvophyceae</taxon>
        <taxon>TCBD clade</taxon>
        <taxon>Bryopsidales</taxon>
        <taxon>Ostreobineae</taxon>
        <taxon>Ostreobiaceae</taxon>
        <taxon>Ostreobium</taxon>
    </lineage>
</organism>
<feature type="region of interest" description="Disordered" evidence="1">
    <location>
        <begin position="61"/>
        <end position="111"/>
    </location>
</feature>
<sequence length="135" mass="14005">MPMPSLEIVVEKLRRIPSNGGQRSTSGQRTGVDRVDRGDYELAAASSSELAGPAIQADVTIPVVTQESGPEARGLKRRTSGNGRKGQSAGNAQSAVNGTALTESTEGDRDRQCRVCLGSVGDKSLAEGSAIYLGC</sequence>
<gene>
    <name evidence="2" type="ORF">OSTQU699_LOCUS2019</name>
</gene>